<evidence type="ECO:0000259" key="4">
    <source>
        <dbReference type="PROSITE" id="PS01124"/>
    </source>
</evidence>
<dbReference type="GO" id="GO:0043565">
    <property type="term" value="F:sequence-specific DNA binding"/>
    <property type="evidence" value="ECO:0007669"/>
    <property type="project" value="InterPro"/>
</dbReference>
<dbReference type="PANTHER" id="PTHR43280">
    <property type="entry name" value="ARAC-FAMILY TRANSCRIPTIONAL REGULATOR"/>
    <property type="match status" value="1"/>
</dbReference>
<dbReference type="GO" id="GO:0003700">
    <property type="term" value="F:DNA-binding transcription factor activity"/>
    <property type="evidence" value="ECO:0007669"/>
    <property type="project" value="InterPro"/>
</dbReference>
<reference evidence="5 6" key="1">
    <citation type="submission" date="2016-10" db="EMBL/GenBank/DDBJ databases">
        <authorList>
            <person name="de Groot N.N."/>
        </authorList>
    </citation>
    <scope>NUCLEOTIDE SEQUENCE [LARGE SCALE GENOMIC DNA]</scope>
    <source>
        <strain evidence="5 6">DSM 44993</strain>
    </source>
</reference>
<proteinExistence type="predicted"/>
<dbReference type="EMBL" id="FOEF01000022">
    <property type="protein sequence ID" value="SEP52846.1"/>
    <property type="molecule type" value="Genomic_DNA"/>
</dbReference>
<dbReference type="OrthoDB" id="9799345at2"/>
<evidence type="ECO:0000256" key="1">
    <source>
        <dbReference type="ARBA" id="ARBA00023015"/>
    </source>
</evidence>
<dbReference type="AlphaFoldDB" id="A0A1H8YL13"/>
<accession>A0A1H8YL13</accession>
<gene>
    <name evidence="5" type="ORF">SAMN04489732_122131</name>
</gene>
<organism evidence="5 6">
    <name type="scientific">Amycolatopsis saalfeldensis</name>
    <dbReference type="NCBI Taxonomy" id="394193"/>
    <lineage>
        <taxon>Bacteria</taxon>
        <taxon>Bacillati</taxon>
        <taxon>Actinomycetota</taxon>
        <taxon>Actinomycetes</taxon>
        <taxon>Pseudonocardiales</taxon>
        <taxon>Pseudonocardiaceae</taxon>
        <taxon>Amycolatopsis</taxon>
    </lineage>
</organism>
<dbReference type="InterPro" id="IPR018060">
    <property type="entry name" value="HTH_AraC"/>
</dbReference>
<name>A0A1H8YL13_9PSEU</name>
<evidence type="ECO:0000256" key="3">
    <source>
        <dbReference type="ARBA" id="ARBA00023163"/>
    </source>
</evidence>
<dbReference type="Gene3D" id="1.10.10.60">
    <property type="entry name" value="Homeodomain-like"/>
    <property type="match status" value="1"/>
</dbReference>
<dbReference type="Pfam" id="PF12833">
    <property type="entry name" value="HTH_18"/>
    <property type="match status" value="1"/>
</dbReference>
<feature type="domain" description="HTH araC/xylS-type" evidence="4">
    <location>
        <begin position="178"/>
        <end position="276"/>
    </location>
</feature>
<dbReference type="PANTHER" id="PTHR43280:SF32">
    <property type="entry name" value="TRANSCRIPTIONAL REGULATORY PROTEIN"/>
    <property type="match status" value="1"/>
</dbReference>
<dbReference type="Pfam" id="PF02311">
    <property type="entry name" value="AraC_binding"/>
    <property type="match status" value="1"/>
</dbReference>
<evidence type="ECO:0000313" key="6">
    <source>
        <dbReference type="Proteomes" id="UP000198582"/>
    </source>
</evidence>
<protein>
    <submittedName>
        <fullName evidence="5">AraC-type DNA-binding protein</fullName>
    </submittedName>
</protein>
<dbReference type="InterPro" id="IPR003313">
    <property type="entry name" value="AraC-bd"/>
</dbReference>
<sequence>MVKNGHVTAIRQLAYQPPDTVSPVETMSFSRLRHLDTGSTQRGDFHVLAVVRRGQGRVSIDFSEHSLAARTVVWIRPGVVHRWDRLGTVSGELVLFVPTAPLTAASRDLAAASGTSACWLAGDPEWPLITAALGHLRVEAGAKPDGRTGELLGLLLSALVLRAAPPSGADKPRNDIFRRFRDAVEEEFRAHHDVGHYGSRLGYSSRTLSRSVHAATGRGAKDYLSERLVLEAKRLLVHDRLSPARCGHRLGFPDASNFSAFFLREVGLRPGAWQTANRG</sequence>
<dbReference type="InterPro" id="IPR011051">
    <property type="entry name" value="RmlC_Cupin_sf"/>
</dbReference>
<dbReference type="InterPro" id="IPR009057">
    <property type="entry name" value="Homeodomain-like_sf"/>
</dbReference>
<keyword evidence="1" id="KW-0805">Transcription regulation</keyword>
<dbReference type="SUPFAM" id="SSF51182">
    <property type="entry name" value="RmlC-like cupins"/>
    <property type="match status" value="1"/>
</dbReference>
<keyword evidence="3" id="KW-0804">Transcription</keyword>
<dbReference type="PROSITE" id="PS01124">
    <property type="entry name" value="HTH_ARAC_FAMILY_2"/>
    <property type="match status" value="1"/>
</dbReference>
<dbReference type="SUPFAM" id="SSF46689">
    <property type="entry name" value="Homeodomain-like"/>
    <property type="match status" value="1"/>
</dbReference>
<evidence type="ECO:0000313" key="5">
    <source>
        <dbReference type="EMBL" id="SEP52846.1"/>
    </source>
</evidence>
<keyword evidence="2 5" id="KW-0238">DNA-binding</keyword>
<evidence type="ECO:0000256" key="2">
    <source>
        <dbReference type="ARBA" id="ARBA00023125"/>
    </source>
</evidence>
<keyword evidence="6" id="KW-1185">Reference proteome</keyword>
<dbReference type="SMART" id="SM00342">
    <property type="entry name" value="HTH_ARAC"/>
    <property type="match status" value="1"/>
</dbReference>
<dbReference type="Proteomes" id="UP000198582">
    <property type="component" value="Unassembled WGS sequence"/>
</dbReference>
<dbReference type="STRING" id="394193.SAMN04489732_122131"/>